<dbReference type="PANTHER" id="PTHR30011:SF16">
    <property type="entry name" value="C2H2 FINGER DOMAIN TRANSCRIPTION FACTOR (EUROFUNG)-RELATED"/>
    <property type="match status" value="1"/>
</dbReference>
<evidence type="ECO:0000256" key="1">
    <source>
        <dbReference type="ARBA" id="ARBA00022630"/>
    </source>
</evidence>
<dbReference type="Gene3D" id="3.20.20.30">
    <property type="entry name" value="Luciferase-like domain"/>
    <property type="match status" value="1"/>
</dbReference>
<dbReference type="Proteomes" id="UP000693952">
    <property type="component" value="Chromosome"/>
</dbReference>
<dbReference type="InterPro" id="IPR051260">
    <property type="entry name" value="Diverse_substr_monoxygenases"/>
</dbReference>
<keyword evidence="8" id="KW-1185">Reference proteome</keyword>
<protein>
    <submittedName>
        <fullName evidence="7">LLM class flavin-dependent oxidoreductase</fullName>
    </submittedName>
</protein>
<dbReference type="InterPro" id="IPR036661">
    <property type="entry name" value="Luciferase-like_sf"/>
</dbReference>
<keyword evidence="3" id="KW-0560">Oxidoreductase</keyword>
<dbReference type="EMBL" id="CP077074">
    <property type="protein sequence ID" value="QXH41062.1"/>
    <property type="molecule type" value="Genomic_DNA"/>
</dbReference>
<keyword evidence="1" id="KW-0285">Flavoprotein</keyword>
<dbReference type="Pfam" id="PF00296">
    <property type="entry name" value="Bac_luciferase"/>
    <property type="match status" value="1"/>
</dbReference>
<gene>
    <name evidence="7" type="ORF">KSS89_02235</name>
</gene>
<accession>A0ABX8MPD8</accession>
<evidence type="ECO:0000256" key="5">
    <source>
        <dbReference type="ARBA" id="ARBA00033748"/>
    </source>
</evidence>
<dbReference type="RefSeq" id="WP_124345484.1">
    <property type="nucleotide sequence ID" value="NZ_CP027706.1"/>
</dbReference>
<dbReference type="SUPFAM" id="SSF51679">
    <property type="entry name" value="Bacterial luciferase-like"/>
    <property type="match status" value="1"/>
</dbReference>
<organism evidence="7 8">
    <name type="scientific">Pseudomonas sessilinigenes</name>
    <dbReference type="NCBI Taxonomy" id="658629"/>
    <lineage>
        <taxon>Bacteria</taxon>
        <taxon>Pseudomonadati</taxon>
        <taxon>Pseudomonadota</taxon>
        <taxon>Gammaproteobacteria</taxon>
        <taxon>Pseudomonadales</taxon>
        <taxon>Pseudomonadaceae</taxon>
        <taxon>Pseudomonas</taxon>
    </lineage>
</organism>
<dbReference type="PANTHER" id="PTHR30011">
    <property type="entry name" value="ALKANESULFONATE MONOOXYGENASE-RELATED"/>
    <property type="match status" value="1"/>
</dbReference>
<keyword evidence="4" id="KW-0503">Monooxygenase</keyword>
<evidence type="ECO:0000259" key="6">
    <source>
        <dbReference type="Pfam" id="PF00296"/>
    </source>
</evidence>
<feature type="domain" description="Luciferase-like" evidence="6">
    <location>
        <begin position="31"/>
        <end position="394"/>
    </location>
</feature>
<name>A0ABX8MPD8_9PSED</name>
<reference evidence="7" key="1">
    <citation type="submission" date="2021-06" db="EMBL/GenBank/DDBJ databases">
        <title>Updating the genus Pseudomonas: Description of 43 new species and partition of the Pseudomonas putida group.</title>
        <authorList>
            <person name="Girard L."/>
            <person name="Lood C."/>
            <person name="Vandamme P."/>
            <person name="Rokni-Zadeh H."/>
            <person name="van Noort V."/>
            <person name="Hofte M."/>
            <person name="Lavigne R."/>
            <person name="De Mot R."/>
        </authorList>
    </citation>
    <scope>NUCLEOTIDE SEQUENCE</scope>
    <source>
        <strain evidence="7">CMR12a</strain>
    </source>
</reference>
<dbReference type="PIRSF" id="PIRSF000337">
    <property type="entry name" value="NTA_MOA"/>
    <property type="match status" value="1"/>
</dbReference>
<keyword evidence="2" id="KW-0288">FMN</keyword>
<dbReference type="InterPro" id="IPR016215">
    <property type="entry name" value="NTA_MOA"/>
</dbReference>
<comment type="similarity">
    <text evidence="5">Belongs to the NtaA/SnaA/DszA monooxygenase family.</text>
</comment>
<dbReference type="InterPro" id="IPR011251">
    <property type="entry name" value="Luciferase-like_dom"/>
</dbReference>
<proteinExistence type="inferred from homology"/>
<evidence type="ECO:0000313" key="7">
    <source>
        <dbReference type="EMBL" id="QXH41062.1"/>
    </source>
</evidence>
<evidence type="ECO:0000313" key="8">
    <source>
        <dbReference type="Proteomes" id="UP000693952"/>
    </source>
</evidence>
<dbReference type="NCBIfam" id="TIGR03860">
    <property type="entry name" value="FMN_nitrolo"/>
    <property type="match status" value="1"/>
</dbReference>
<sequence length="455" mass="51251">MSALAPTKKKILLNAFNMNCVGHINHGLWTHPRDTSTQYQSLEYWTELAQLLERGLFDGLFIADIVGVYDVYQGSVDVTLKESIQLPVNDPLLLVSAMAAVTRNLGFGLTANLTYEAPYLFARRLSTLDHLSRGRVGWNIVTGYLDSAAQAMGLKEQIEHDRRYDQADEYLEVLYKLWEGSWEDDAVVNDREQRIYARPDKVHKVEHQGEFYQVSGYHLCEPSPQRTPVLFQAGSSERGLVFAGRHAECVFISGQNKAATKAQVDKVRASAVAAGRNPEDIKIFMGLNVIVGATEELAWKKHAEYRSHASAEAGVAHFSASTGIDFAQYELDEPIQYVKNNAIQSATKHLQNNDWTRRKLLEQHALGGRYFTVVGSPQQVADDLESWIAETGLDGFNLTRIVTPESYVDFIDLVIPELQRRGSYKTAYETGTLREKLFHQDRKLPARHTGAAYRR</sequence>
<evidence type="ECO:0000256" key="2">
    <source>
        <dbReference type="ARBA" id="ARBA00022643"/>
    </source>
</evidence>
<evidence type="ECO:0000256" key="3">
    <source>
        <dbReference type="ARBA" id="ARBA00023002"/>
    </source>
</evidence>
<evidence type="ECO:0000256" key="4">
    <source>
        <dbReference type="ARBA" id="ARBA00023033"/>
    </source>
</evidence>